<name>A0A6A6JYK7_HEVBR</name>
<dbReference type="EMBL" id="JAAGAX010000511">
    <property type="protein sequence ID" value="KAF2281672.1"/>
    <property type="molecule type" value="Genomic_DNA"/>
</dbReference>
<proteinExistence type="predicted"/>
<feature type="signal peptide" evidence="2">
    <location>
        <begin position="1"/>
        <end position="16"/>
    </location>
</feature>
<dbReference type="InterPro" id="IPR021814">
    <property type="entry name" value="DUF3394"/>
</dbReference>
<evidence type="ECO:0000313" key="4">
    <source>
        <dbReference type="EMBL" id="KAF2281672.1"/>
    </source>
</evidence>
<evidence type="ECO:0000256" key="1">
    <source>
        <dbReference type="SAM" id="Phobius"/>
    </source>
</evidence>
<dbReference type="PANTHER" id="PTHR43849">
    <property type="entry name" value="BLL3936 PROTEIN"/>
    <property type="match status" value="1"/>
</dbReference>
<feature type="transmembrane region" description="Helical" evidence="1">
    <location>
        <begin position="92"/>
        <end position="116"/>
    </location>
</feature>
<evidence type="ECO:0000259" key="3">
    <source>
        <dbReference type="Pfam" id="PF06808"/>
    </source>
</evidence>
<feature type="domain" description="TRAP C4-dicarboxylate transport system permease DctM subunit" evidence="3">
    <location>
        <begin position="3"/>
        <end position="115"/>
    </location>
</feature>
<feature type="transmembrane region" description="Helical" evidence="1">
    <location>
        <begin position="50"/>
        <end position="80"/>
    </location>
</feature>
<gene>
    <name evidence="4" type="ORF">GH714_042496</name>
</gene>
<feature type="transmembrane region" description="Helical" evidence="1">
    <location>
        <begin position="122"/>
        <end position="145"/>
    </location>
</feature>
<dbReference type="Proteomes" id="UP000467840">
    <property type="component" value="Unassembled WGS sequence"/>
</dbReference>
<dbReference type="Pfam" id="PF11874">
    <property type="entry name" value="DUF3394"/>
    <property type="match status" value="1"/>
</dbReference>
<dbReference type="Pfam" id="PF06808">
    <property type="entry name" value="DctM"/>
    <property type="match status" value="1"/>
</dbReference>
<reference evidence="4 5" key="1">
    <citation type="journal article" date="2020" name="Mol. Plant">
        <title>The Chromosome-Based Rubber Tree Genome Provides New Insights into Spurge Genome Evolution and Rubber Biosynthesis.</title>
        <authorList>
            <person name="Liu J."/>
            <person name="Shi C."/>
            <person name="Shi C.C."/>
            <person name="Li W."/>
            <person name="Zhang Q.J."/>
            <person name="Zhang Y."/>
            <person name="Li K."/>
            <person name="Lu H.F."/>
            <person name="Shi C."/>
            <person name="Zhu S.T."/>
            <person name="Xiao Z.Y."/>
            <person name="Nan H."/>
            <person name="Yue Y."/>
            <person name="Zhu X.G."/>
            <person name="Wu Y."/>
            <person name="Hong X.N."/>
            <person name="Fan G.Y."/>
            <person name="Tong Y."/>
            <person name="Zhang D."/>
            <person name="Mao C.L."/>
            <person name="Liu Y.L."/>
            <person name="Hao S.J."/>
            <person name="Liu W.Q."/>
            <person name="Lv M.Q."/>
            <person name="Zhang H.B."/>
            <person name="Liu Y."/>
            <person name="Hu-Tang G.R."/>
            <person name="Wang J.P."/>
            <person name="Wang J.H."/>
            <person name="Sun Y.H."/>
            <person name="Ni S.B."/>
            <person name="Chen W.B."/>
            <person name="Zhang X.C."/>
            <person name="Jiao Y.N."/>
            <person name="Eichler E.E."/>
            <person name="Li G.H."/>
            <person name="Liu X."/>
            <person name="Gao L.Z."/>
        </authorList>
    </citation>
    <scope>NUCLEOTIDE SEQUENCE [LARGE SCALE GENOMIC DNA]</scope>
    <source>
        <strain evidence="5">cv. GT1</strain>
        <tissue evidence="4">Leaf</tissue>
    </source>
</reference>
<keyword evidence="5" id="KW-1185">Reference proteome</keyword>
<accession>A0A6A6JYK7</accession>
<comment type="caution">
    <text evidence="4">The sequence shown here is derived from an EMBL/GenBank/DDBJ whole genome shotgun (WGS) entry which is preliminary data.</text>
</comment>
<evidence type="ECO:0000313" key="5">
    <source>
        <dbReference type="Proteomes" id="UP000467840"/>
    </source>
</evidence>
<feature type="chain" id="PRO_5025639903" description="TRAP C4-dicarboxylate transport system permease DctM subunit domain-containing protein" evidence="2">
    <location>
        <begin position="17"/>
        <end position="272"/>
    </location>
</feature>
<organism evidence="4 5">
    <name type="scientific">Hevea brasiliensis</name>
    <name type="common">Para rubber tree</name>
    <name type="synonym">Siphonia brasiliensis</name>
    <dbReference type="NCBI Taxonomy" id="3981"/>
    <lineage>
        <taxon>Eukaryota</taxon>
        <taxon>Viridiplantae</taxon>
        <taxon>Streptophyta</taxon>
        <taxon>Embryophyta</taxon>
        <taxon>Tracheophyta</taxon>
        <taxon>Spermatophyta</taxon>
        <taxon>Magnoliopsida</taxon>
        <taxon>eudicotyledons</taxon>
        <taxon>Gunneridae</taxon>
        <taxon>Pentapetalae</taxon>
        <taxon>rosids</taxon>
        <taxon>fabids</taxon>
        <taxon>Malpighiales</taxon>
        <taxon>Euphorbiaceae</taxon>
        <taxon>Crotonoideae</taxon>
        <taxon>Micrandreae</taxon>
        <taxon>Hevea</taxon>
    </lineage>
</organism>
<dbReference type="InterPro" id="IPR010656">
    <property type="entry name" value="DctM"/>
</dbReference>
<keyword evidence="1" id="KW-0472">Membrane</keyword>
<keyword evidence="2" id="KW-0732">Signal</keyword>
<keyword evidence="1" id="KW-0812">Transmembrane</keyword>
<dbReference type="PANTHER" id="PTHR43849:SF2">
    <property type="entry name" value="BLL3936 PROTEIN"/>
    <property type="match status" value="1"/>
</dbReference>
<sequence>MFVALLVTALICVVLGMGMPTTGCYIIVSTLVAPVLSMVAHKNGITAPPIALHLFVFYFGLMADVTPPVGIASYAAAAIASANSFKTGVQSFLYNIKTMVIPFMFMFDSNIILYGVDNAWMAAARIVLALVSVVILCTGMQGYFVRRNRVYESIILQDRYYWNGRQGFGKLRASSCRQWGAGSEGYVVVPMNEGFVGDVSEMMYKKIGVSVKAEPVDGRLLVSNISSDGYVFADIWQGDFITGLSISRESRRQLRYSSIHSGSGDSCTYTNA</sequence>
<dbReference type="AlphaFoldDB" id="A0A6A6JYK7"/>
<evidence type="ECO:0000256" key="2">
    <source>
        <dbReference type="SAM" id="SignalP"/>
    </source>
</evidence>
<protein>
    <recommendedName>
        <fullName evidence="3">TRAP C4-dicarboxylate transport system permease DctM subunit domain-containing protein</fullName>
    </recommendedName>
</protein>
<keyword evidence="1" id="KW-1133">Transmembrane helix</keyword>